<comment type="caution">
    <text evidence="1">The sequence shown here is derived from an EMBL/GenBank/DDBJ whole genome shotgun (WGS) entry which is preliminary data.</text>
</comment>
<accession>A0AAD4DU56</accession>
<dbReference type="RefSeq" id="XP_041219473.1">
    <property type="nucleotide sequence ID" value="XM_041368195.1"/>
</dbReference>
<evidence type="ECO:0000313" key="2">
    <source>
        <dbReference type="Proteomes" id="UP001195769"/>
    </source>
</evidence>
<dbReference type="Proteomes" id="UP001195769">
    <property type="component" value="Unassembled WGS sequence"/>
</dbReference>
<sequence length="129" mass="13923">MAIGHSLLPLVFTATTKYLLDADLAHPAQRSLQAFFSETVSGNSSSPETALIGGFVGSYLRELDPQATEAAQVPLSEVLLEYPPDAGDNWGLSPPVPPLDIGHYVRFKWNSRIKAVAIILQFELSTAKA</sequence>
<dbReference type="EMBL" id="JABBWK010000088">
    <property type="protein sequence ID" value="KAG1893897.1"/>
    <property type="molecule type" value="Genomic_DNA"/>
</dbReference>
<reference evidence="1" key="1">
    <citation type="journal article" date="2020" name="New Phytol.">
        <title>Comparative genomics reveals dynamic genome evolution in host specialist ectomycorrhizal fungi.</title>
        <authorList>
            <person name="Lofgren L.A."/>
            <person name="Nguyen N.H."/>
            <person name="Vilgalys R."/>
            <person name="Ruytinx J."/>
            <person name="Liao H.L."/>
            <person name="Branco S."/>
            <person name="Kuo A."/>
            <person name="LaButti K."/>
            <person name="Lipzen A."/>
            <person name="Andreopoulos W."/>
            <person name="Pangilinan J."/>
            <person name="Riley R."/>
            <person name="Hundley H."/>
            <person name="Na H."/>
            <person name="Barry K."/>
            <person name="Grigoriev I.V."/>
            <person name="Stajich J.E."/>
            <person name="Kennedy P.G."/>
        </authorList>
    </citation>
    <scope>NUCLEOTIDE SEQUENCE</scope>
    <source>
        <strain evidence="1">FC203</strain>
    </source>
</reference>
<keyword evidence="2" id="KW-1185">Reference proteome</keyword>
<dbReference type="GeneID" id="64662493"/>
<name>A0AAD4DU56_9AGAM</name>
<dbReference type="AlphaFoldDB" id="A0AAD4DU56"/>
<proteinExistence type="predicted"/>
<gene>
    <name evidence="1" type="ORF">F5891DRAFT_1195816</name>
</gene>
<evidence type="ECO:0000313" key="1">
    <source>
        <dbReference type="EMBL" id="KAG1893897.1"/>
    </source>
</evidence>
<protein>
    <submittedName>
        <fullName evidence="1">Uncharacterized protein</fullName>
    </submittedName>
</protein>
<organism evidence="1 2">
    <name type="scientific">Suillus fuscotomentosus</name>
    <dbReference type="NCBI Taxonomy" id="1912939"/>
    <lineage>
        <taxon>Eukaryota</taxon>
        <taxon>Fungi</taxon>
        <taxon>Dikarya</taxon>
        <taxon>Basidiomycota</taxon>
        <taxon>Agaricomycotina</taxon>
        <taxon>Agaricomycetes</taxon>
        <taxon>Agaricomycetidae</taxon>
        <taxon>Boletales</taxon>
        <taxon>Suillineae</taxon>
        <taxon>Suillaceae</taxon>
        <taxon>Suillus</taxon>
    </lineage>
</organism>